<dbReference type="PANTHER" id="PTHR30619:SF7">
    <property type="entry name" value="BETA-LACTAMASE DOMAIN PROTEIN"/>
    <property type="match status" value="1"/>
</dbReference>
<keyword evidence="5 6" id="KW-0472">Membrane</keyword>
<organism evidence="8 9">
    <name type="scientific">Lactiplantibacillus paraplantarum</name>
    <dbReference type="NCBI Taxonomy" id="60520"/>
    <lineage>
        <taxon>Bacteria</taxon>
        <taxon>Bacillati</taxon>
        <taxon>Bacillota</taxon>
        <taxon>Bacilli</taxon>
        <taxon>Lactobacillales</taxon>
        <taxon>Lactobacillaceae</taxon>
        <taxon>Lactiplantibacillus</taxon>
    </lineage>
</organism>
<dbReference type="AlphaFoldDB" id="A0A4Q9Y0L0"/>
<comment type="subcellular location">
    <subcellularLocation>
        <location evidence="1">Cell membrane</location>
        <topology evidence="1">Multi-pass membrane protein</topology>
    </subcellularLocation>
</comment>
<dbReference type="InterPro" id="IPR004477">
    <property type="entry name" value="ComEC_N"/>
</dbReference>
<proteinExistence type="predicted"/>
<dbReference type="GO" id="GO:0030420">
    <property type="term" value="P:establishment of competence for transformation"/>
    <property type="evidence" value="ECO:0007669"/>
    <property type="project" value="InterPro"/>
</dbReference>
<dbReference type="Pfam" id="PF00753">
    <property type="entry name" value="Lactamase_B"/>
    <property type="match status" value="1"/>
</dbReference>
<feature type="transmembrane region" description="Helical" evidence="6">
    <location>
        <begin position="334"/>
        <end position="354"/>
    </location>
</feature>
<keyword evidence="2" id="KW-1003">Cell membrane</keyword>
<dbReference type="InterPro" id="IPR052159">
    <property type="entry name" value="Competence_DNA_uptake"/>
</dbReference>
<dbReference type="CDD" id="cd07731">
    <property type="entry name" value="ComA-like_MBL-fold"/>
    <property type="match status" value="1"/>
</dbReference>
<name>A0A4Q9Y0L0_9LACO</name>
<dbReference type="InterPro" id="IPR004797">
    <property type="entry name" value="Competence_ComEC/Rec2"/>
</dbReference>
<feature type="transmembrane region" description="Helical" evidence="6">
    <location>
        <begin position="45"/>
        <end position="61"/>
    </location>
</feature>
<evidence type="ECO:0000256" key="2">
    <source>
        <dbReference type="ARBA" id="ARBA00022475"/>
    </source>
</evidence>
<evidence type="ECO:0000256" key="3">
    <source>
        <dbReference type="ARBA" id="ARBA00022692"/>
    </source>
</evidence>
<keyword evidence="4 6" id="KW-1133">Transmembrane helix</keyword>
<evidence type="ECO:0000256" key="6">
    <source>
        <dbReference type="SAM" id="Phobius"/>
    </source>
</evidence>
<evidence type="ECO:0000256" key="5">
    <source>
        <dbReference type="ARBA" id="ARBA00023136"/>
    </source>
</evidence>
<dbReference type="PANTHER" id="PTHR30619">
    <property type="entry name" value="DNA INTERNALIZATION/COMPETENCE PROTEIN COMEC/REC2"/>
    <property type="match status" value="1"/>
</dbReference>
<sequence>MRALFFAAIACGLLSSWLVDQQWLAAGLLFIWLWRVVRLRDRHCLLVTILCLVPMTGWLSWQNQRFTNLVRQPSQMITINLTVQPDAITLRGSQYQMVATSPVGKLLVKGQLKRAIEKQQLGQIARRTTWRVQGKLDAIAPPTNPGQFDAPKYYRSQGIARQLTVTAVKQVRTAPRRGWGRLLDQLHRWRQMFFQTCQRLPPTLSRYATSLLVGMRPADFQATMGAVQQLGLLHLFSLSGMHVILLVAFLQWLLLRLHLSHQAIDCWLLGLLPAYLVLGGGADSLQRAVVTAALPIVWQLLTRQSSGSLSGWSMALIIGIVHNPLVLSQLGGQLSYGLALLLILMPGLPTWRLAVWVQVISLPVLLVATAQWHLWSLVVNLIVAPIFSWVLLPVTVIGASVGLVFPLVTSMCEWVLASFQNWLDWVSHWPGLLVIGQPNALWAWGLSLLSLWLLRTPKRRYCWGLLLAYTCFGISMRFPLHGTVQFIDVGQGDSILIRQPFNRQVSLIDTGGQLHFPRPRWQDDGLTSKSRVETITVNYLHRLGIRHLDTVYLSHKDVDHIGDWGELLRLMPVNQVVVPAGMAHLAKFQKLLLPAKKRPKVVEALAGQTFADGLVAVHPFKPGRAENEDSLVLTGVYGQQRFMFTGDLDRAGERAIVARYPQLRVDVLKLGHHGSKTASDPLALRQLGVQRGVLSVGRHNRYGHPNQETLTTLTAQHIETYSTALQGMITYRFFNHRKGRWQTFLKEGDRHQRTTSVKIDSQR</sequence>
<comment type="caution">
    <text evidence="8">The sequence shown here is derived from an EMBL/GenBank/DDBJ whole genome shotgun (WGS) entry which is preliminary data.</text>
</comment>
<dbReference type="NCBIfam" id="TIGR00361">
    <property type="entry name" value="ComEC_Rec2"/>
    <property type="match status" value="1"/>
</dbReference>
<dbReference type="SMART" id="SM00849">
    <property type="entry name" value="Lactamase_B"/>
    <property type="match status" value="1"/>
</dbReference>
<keyword evidence="3 6" id="KW-0812">Transmembrane</keyword>
<feature type="transmembrane region" description="Helical" evidence="6">
    <location>
        <begin position="360"/>
        <end position="383"/>
    </location>
</feature>
<feature type="transmembrane region" description="Helical" evidence="6">
    <location>
        <begin position="429"/>
        <end position="454"/>
    </location>
</feature>
<gene>
    <name evidence="8" type="ORF">EUZ87_09005</name>
</gene>
<accession>A0A4Q9Y0L0</accession>
<dbReference type="NCBIfam" id="TIGR00360">
    <property type="entry name" value="ComEC_N-term"/>
    <property type="match status" value="1"/>
</dbReference>
<evidence type="ECO:0000259" key="7">
    <source>
        <dbReference type="SMART" id="SM00849"/>
    </source>
</evidence>
<dbReference type="Gene3D" id="3.60.15.10">
    <property type="entry name" value="Ribonuclease Z/Hydroxyacylglutathione hydrolase-like"/>
    <property type="match status" value="1"/>
</dbReference>
<evidence type="ECO:0000256" key="1">
    <source>
        <dbReference type="ARBA" id="ARBA00004651"/>
    </source>
</evidence>
<protein>
    <submittedName>
        <fullName evidence="8">DNA internalization-related competence protein ComEC/Rec2</fullName>
    </submittedName>
</protein>
<feature type="domain" description="Metallo-beta-lactamase" evidence="7">
    <location>
        <begin position="491"/>
        <end position="698"/>
    </location>
</feature>
<dbReference type="InterPro" id="IPR035681">
    <property type="entry name" value="ComA-like_MBL"/>
</dbReference>
<dbReference type="InterPro" id="IPR036866">
    <property type="entry name" value="RibonucZ/Hydroxyglut_hydro"/>
</dbReference>
<evidence type="ECO:0000256" key="4">
    <source>
        <dbReference type="ARBA" id="ARBA00022989"/>
    </source>
</evidence>
<dbReference type="Proteomes" id="UP000292648">
    <property type="component" value="Unassembled WGS sequence"/>
</dbReference>
<dbReference type="InterPro" id="IPR001279">
    <property type="entry name" value="Metallo-B-lactamas"/>
</dbReference>
<evidence type="ECO:0000313" key="9">
    <source>
        <dbReference type="Proteomes" id="UP000292648"/>
    </source>
</evidence>
<reference evidence="8 9" key="1">
    <citation type="submission" date="2019-01" db="EMBL/GenBank/DDBJ databases">
        <title>Draft genome sequence of Lactobacillus paraplantarum OSY-TC318, a Producer of the novel lantibiotic Paraplantaracin TC318.</title>
        <authorList>
            <person name="Hussein W.E."/>
            <person name="Huang E."/>
            <person name="Yousef A.E."/>
        </authorList>
    </citation>
    <scope>NUCLEOTIDE SEQUENCE [LARGE SCALE GENOMIC DNA]</scope>
    <source>
        <strain evidence="8 9">OSY-TC318</strain>
    </source>
</reference>
<dbReference type="InterPro" id="IPR025405">
    <property type="entry name" value="DUF4131"/>
</dbReference>
<dbReference type="Pfam" id="PF13567">
    <property type="entry name" value="DUF4131"/>
    <property type="match status" value="1"/>
</dbReference>
<feature type="transmembrane region" description="Helical" evidence="6">
    <location>
        <begin position="461"/>
        <end position="480"/>
    </location>
</feature>
<feature type="transmembrane region" description="Helical" evidence="6">
    <location>
        <begin position="232"/>
        <end position="253"/>
    </location>
</feature>
<dbReference type="SUPFAM" id="SSF56281">
    <property type="entry name" value="Metallo-hydrolase/oxidoreductase"/>
    <property type="match status" value="1"/>
</dbReference>
<dbReference type="EMBL" id="SEHH01000064">
    <property type="protein sequence ID" value="TBX41795.1"/>
    <property type="molecule type" value="Genomic_DNA"/>
</dbReference>
<feature type="transmembrane region" description="Helical" evidence="6">
    <location>
        <begin position="390"/>
        <end position="409"/>
    </location>
</feature>
<dbReference type="GO" id="GO:0005886">
    <property type="term" value="C:plasma membrane"/>
    <property type="evidence" value="ECO:0007669"/>
    <property type="project" value="UniProtKB-SubCell"/>
</dbReference>
<evidence type="ECO:0000313" key="8">
    <source>
        <dbReference type="EMBL" id="TBX41795.1"/>
    </source>
</evidence>
<dbReference type="Pfam" id="PF03772">
    <property type="entry name" value="Competence"/>
    <property type="match status" value="1"/>
</dbReference>
<feature type="transmembrane region" description="Helical" evidence="6">
    <location>
        <begin position="307"/>
        <end position="327"/>
    </location>
</feature>